<evidence type="ECO:0000313" key="6">
    <source>
        <dbReference type="Proteomes" id="UP001190700"/>
    </source>
</evidence>
<gene>
    <name evidence="5" type="ORF">CYMTET_39063</name>
</gene>
<feature type="region of interest" description="Disordered" evidence="4">
    <location>
        <begin position="178"/>
        <end position="205"/>
    </location>
</feature>
<sequence>MKPNQSSSRDTFRTPEDTRHEHALTERARRGSRVPFHGAHTARRSTLAHDAGAHTARRSTLAHDAATVGSVRFLTAQTVLGNDIRSEDRYGGTPLHKAAATGQFEAIETLINLGAHSDSRDSEGKTALYTATMKGHVLTIQLLGAGDLVELGGSCEGALNDLWPAGAEEARSEFRWEEHGREQPSACGSLEWGPRGSSVTRFSRR</sequence>
<dbReference type="Pfam" id="PF12796">
    <property type="entry name" value="Ank_2"/>
    <property type="match status" value="1"/>
</dbReference>
<keyword evidence="6" id="KW-1185">Reference proteome</keyword>
<dbReference type="PANTHER" id="PTHR24201:SF16">
    <property type="entry name" value="ANKYRIN-1-LIKE-RELATED"/>
    <property type="match status" value="1"/>
</dbReference>
<dbReference type="PANTHER" id="PTHR24201">
    <property type="entry name" value="ANK_REP_REGION DOMAIN-CONTAINING PROTEIN"/>
    <property type="match status" value="1"/>
</dbReference>
<dbReference type="GO" id="GO:0005634">
    <property type="term" value="C:nucleus"/>
    <property type="evidence" value="ECO:0007669"/>
    <property type="project" value="TreeGrafter"/>
</dbReference>
<dbReference type="InterPro" id="IPR050776">
    <property type="entry name" value="Ank_Repeat/CDKN_Inhibitor"/>
</dbReference>
<evidence type="ECO:0000256" key="2">
    <source>
        <dbReference type="ARBA" id="ARBA00023043"/>
    </source>
</evidence>
<reference evidence="5 6" key="1">
    <citation type="journal article" date="2015" name="Genome Biol. Evol.">
        <title>Comparative Genomics of a Bacterivorous Green Alga Reveals Evolutionary Causalities and Consequences of Phago-Mixotrophic Mode of Nutrition.</title>
        <authorList>
            <person name="Burns J.A."/>
            <person name="Paasch A."/>
            <person name="Narechania A."/>
            <person name="Kim E."/>
        </authorList>
    </citation>
    <scope>NUCLEOTIDE SEQUENCE [LARGE SCALE GENOMIC DNA]</scope>
    <source>
        <strain evidence="5 6">PLY_AMNH</strain>
    </source>
</reference>
<keyword evidence="2 3" id="KW-0040">ANK repeat</keyword>
<evidence type="ECO:0000256" key="4">
    <source>
        <dbReference type="SAM" id="MobiDB-lite"/>
    </source>
</evidence>
<dbReference type="Proteomes" id="UP001190700">
    <property type="component" value="Unassembled WGS sequence"/>
</dbReference>
<dbReference type="PROSITE" id="PS50088">
    <property type="entry name" value="ANK_REPEAT"/>
    <property type="match status" value="1"/>
</dbReference>
<dbReference type="Gene3D" id="1.25.40.20">
    <property type="entry name" value="Ankyrin repeat-containing domain"/>
    <property type="match status" value="1"/>
</dbReference>
<evidence type="ECO:0000256" key="1">
    <source>
        <dbReference type="ARBA" id="ARBA00022737"/>
    </source>
</evidence>
<protein>
    <submittedName>
        <fullName evidence="5">Uncharacterized protein</fullName>
    </submittedName>
</protein>
<feature type="region of interest" description="Disordered" evidence="4">
    <location>
        <begin position="1"/>
        <end position="37"/>
    </location>
</feature>
<dbReference type="InterPro" id="IPR036770">
    <property type="entry name" value="Ankyrin_rpt-contain_sf"/>
</dbReference>
<name>A0AAE0CD12_9CHLO</name>
<organism evidence="5 6">
    <name type="scientific">Cymbomonas tetramitiformis</name>
    <dbReference type="NCBI Taxonomy" id="36881"/>
    <lineage>
        <taxon>Eukaryota</taxon>
        <taxon>Viridiplantae</taxon>
        <taxon>Chlorophyta</taxon>
        <taxon>Pyramimonadophyceae</taxon>
        <taxon>Pyramimonadales</taxon>
        <taxon>Pyramimonadaceae</taxon>
        <taxon>Cymbomonas</taxon>
    </lineage>
</organism>
<comment type="caution">
    <text evidence="5">The sequence shown here is derived from an EMBL/GenBank/DDBJ whole genome shotgun (WGS) entry which is preliminary data.</text>
</comment>
<dbReference type="SUPFAM" id="SSF48403">
    <property type="entry name" value="Ankyrin repeat"/>
    <property type="match status" value="1"/>
</dbReference>
<feature type="repeat" description="ANK" evidence="3">
    <location>
        <begin position="90"/>
        <end position="122"/>
    </location>
</feature>
<evidence type="ECO:0000313" key="5">
    <source>
        <dbReference type="EMBL" id="KAK3251607.1"/>
    </source>
</evidence>
<proteinExistence type="predicted"/>
<dbReference type="AlphaFoldDB" id="A0AAE0CD12"/>
<keyword evidence="1" id="KW-0677">Repeat</keyword>
<feature type="compositionally biased region" description="Basic and acidic residues" evidence="4">
    <location>
        <begin position="10"/>
        <end position="29"/>
    </location>
</feature>
<evidence type="ECO:0000256" key="3">
    <source>
        <dbReference type="PROSITE-ProRule" id="PRU00023"/>
    </source>
</evidence>
<dbReference type="EMBL" id="LGRX02025947">
    <property type="protein sequence ID" value="KAK3251607.1"/>
    <property type="molecule type" value="Genomic_DNA"/>
</dbReference>
<dbReference type="InterPro" id="IPR002110">
    <property type="entry name" value="Ankyrin_rpt"/>
</dbReference>
<accession>A0AAE0CD12</accession>
<dbReference type="PROSITE" id="PS50297">
    <property type="entry name" value="ANK_REP_REGION"/>
    <property type="match status" value="1"/>
</dbReference>